<evidence type="ECO:0000313" key="2">
    <source>
        <dbReference type="Proteomes" id="UP000023152"/>
    </source>
</evidence>
<dbReference type="AlphaFoldDB" id="X6L931"/>
<organism evidence="1 2">
    <name type="scientific">Reticulomyxa filosa</name>
    <dbReference type="NCBI Taxonomy" id="46433"/>
    <lineage>
        <taxon>Eukaryota</taxon>
        <taxon>Sar</taxon>
        <taxon>Rhizaria</taxon>
        <taxon>Retaria</taxon>
        <taxon>Foraminifera</taxon>
        <taxon>Monothalamids</taxon>
        <taxon>Reticulomyxidae</taxon>
        <taxon>Reticulomyxa</taxon>
    </lineage>
</organism>
<reference evidence="1 2" key="1">
    <citation type="journal article" date="2013" name="Curr. Biol.">
        <title>The Genome of the Foraminiferan Reticulomyxa filosa.</title>
        <authorList>
            <person name="Glockner G."/>
            <person name="Hulsmann N."/>
            <person name="Schleicher M."/>
            <person name="Noegel A.A."/>
            <person name="Eichinger L."/>
            <person name="Gallinger C."/>
            <person name="Pawlowski J."/>
            <person name="Sierra R."/>
            <person name="Euteneuer U."/>
            <person name="Pillet L."/>
            <person name="Moustafa A."/>
            <person name="Platzer M."/>
            <person name="Groth M."/>
            <person name="Szafranski K."/>
            <person name="Schliwa M."/>
        </authorList>
    </citation>
    <scope>NUCLEOTIDE SEQUENCE [LARGE SCALE GENOMIC DNA]</scope>
</reference>
<dbReference type="EMBL" id="ASPP01049106">
    <property type="protein sequence ID" value="ETN97631.1"/>
    <property type="molecule type" value="Genomic_DNA"/>
</dbReference>
<dbReference type="Proteomes" id="UP000023152">
    <property type="component" value="Unassembled WGS sequence"/>
</dbReference>
<proteinExistence type="predicted"/>
<protein>
    <submittedName>
        <fullName evidence="1">Uncharacterized protein</fullName>
    </submittedName>
</protein>
<keyword evidence="2" id="KW-1185">Reference proteome</keyword>
<name>X6L931_RETFI</name>
<sequence length="562" mass="65932">MQEILWKCPLEDMTSLAKAILKLPLKGQKFVKMIRKCCDMDLNNISTMVNEADKLRTEKSLKQLNDAMNSGEWQFASCKDALQGKKEEELILKITNTVWRYEEIGENIDRVLLGVEKQELKKIESAIQQFEECKEISSYRIEFWKKGGRIDIENDEKGGNQDNDKPLKLPVRSQMNEFEDCKKLWKQQLMEWKKQCFELREKFPALNYFCFNQVHFLIQKINQLNMPNCPDRVIEASKYIKPFLQKIKYNVTDHDVNNVLRGWKGFDPKDLDQYNFNNNNNFRKCRDSIAKFGMILHPIWMSSQHNCVEEKPFSIGLNAGKPNLIIGSKELLFELLGLFESQRFIPRAEHILICNETTTEEDIACLIFRAITNHKKMLLTTDLTITETNHNLVKPLYCLVYPEKLAFATLDHICQDIHELLLNDIRLEQLKNSFYMFVVMSSEPTNDLCKILAPFQLYTSGQVAMGKSRLIQRDIQRIRKIHKAKTIHEICVAFNSKDIDWVTIMNRFWSHHPYSDIDEENTLIIYHLNISSCVSKEINDFLFELLFLQHINSSSQMSQCFH</sequence>
<comment type="caution">
    <text evidence="1">The sequence shown here is derived from an EMBL/GenBank/DDBJ whole genome shotgun (WGS) entry which is preliminary data.</text>
</comment>
<gene>
    <name evidence="1" type="ORF">RFI_39898</name>
</gene>
<accession>X6L931</accession>
<dbReference type="OrthoDB" id="6142015at2759"/>
<evidence type="ECO:0000313" key="1">
    <source>
        <dbReference type="EMBL" id="ETN97631.1"/>
    </source>
</evidence>
<feature type="non-terminal residue" evidence="1">
    <location>
        <position position="562"/>
    </location>
</feature>